<sequence length="232" mass="24846">MQAIVLAGGLGTRLRSAVPDLPKPMAPVAGRPFLAWILDRLVDAGFELAVLAVGYRHEAIVEHFGQRWRGLDLRYSVEREPLGTGGAIRLAASCTAARPVFVLNGDTFLQLDYAAMAAAHADGAERLSVAACPVDDVMRYGALLVEDGHVRGFREKGEHGPGLINAGTYLLGDEVLARIPAGRTFSLEQELLVPEIATLRPAAFVSRGLFIDIGVPEDWARAQTLLPAAASR</sequence>
<dbReference type="InterPro" id="IPR029044">
    <property type="entry name" value="Nucleotide-diphossugar_trans"/>
</dbReference>
<proteinExistence type="predicted"/>
<evidence type="ECO:0000313" key="2">
    <source>
        <dbReference type="EMBL" id="CCF78712.1"/>
    </source>
</evidence>
<dbReference type="AlphaFoldDB" id="L8BA03"/>
<reference evidence="2" key="2">
    <citation type="submission" date="2013-02" db="EMBL/GenBank/DDBJ databases">
        <title>EmbRS an orphan two-component system to save Rubrivivax gelatinosus from drowning.</title>
        <authorList>
            <person name="Steunou A."/>
            <person name="Liotenberg S."/>
            <person name="Soler M."/>
            <person name="Briandet R."/>
            <person name="Barbe V."/>
            <person name="Astier C."/>
            <person name="Ouchane S."/>
        </authorList>
    </citation>
    <scope>NUCLEOTIDE SEQUENCE</scope>
    <source>
        <strain evidence="2">S1</strain>
    </source>
</reference>
<accession>L8BA03</accession>
<keyword evidence="2" id="KW-0808">Transferase</keyword>
<reference evidence="2" key="1">
    <citation type="submission" date="2012-02" db="EMBL/GenBank/DDBJ databases">
        <authorList>
            <person name="Genoscope - CEA"/>
        </authorList>
    </citation>
    <scope>NUCLEOTIDE SEQUENCE</scope>
    <source>
        <strain evidence="2">S1</strain>
    </source>
</reference>
<protein>
    <submittedName>
        <fullName evidence="2">D-glycero-D-manno-heptose 1-phosphate guanosyltransferase</fullName>
    </submittedName>
</protein>
<dbReference type="Gene3D" id="3.90.550.10">
    <property type="entry name" value="Spore Coat Polysaccharide Biosynthesis Protein SpsA, Chain A"/>
    <property type="match status" value="1"/>
</dbReference>
<feature type="domain" description="Nucleotidyl transferase" evidence="1">
    <location>
        <begin position="3"/>
        <end position="223"/>
    </location>
</feature>
<dbReference type="Pfam" id="PF00483">
    <property type="entry name" value="NTP_transferase"/>
    <property type="match status" value="1"/>
</dbReference>
<organism evidence="2">
    <name type="scientific">Rubrivivax gelatinosus S1</name>
    <dbReference type="NCBI Taxonomy" id="1138313"/>
    <lineage>
        <taxon>Bacteria</taxon>
        <taxon>Pseudomonadati</taxon>
        <taxon>Pseudomonadota</taxon>
        <taxon>Betaproteobacteria</taxon>
        <taxon>Burkholderiales</taxon>
        <taxon>Sphaerotilaceae</taxon>
        <taxon>Rubrivivax</taxon>
    </lineage>
</organism>
<gene>
    <name evidence="2" type="primary">wcbM</name>
    <name evidence="2" type="ORF">RGS1_10417</name>
</gene>
<dbReference type="SUPFAM" id="SSF53448">
    <property type="entry name" value="Nucleotide-diphospho-sugar transferases"/>
    <property type="match status" value="1"/>
</dbReference>
<dbReference type="GO" id="GO:0016740">
    <property type="term" value="F:transferase activity"/>
    <property type="evidence" value="ECO:0007669"/>
    <property type="project" value="UniProtKB-KW"/>
</dbReference>
<name>L8BA03_RUBGE</name>
<dbReference type="CDD" id="cd06915">
    <property type="entry name" value="NTP_transferase_WcbM_like"/>
    <property type="match status" value="1"/>
</dbReference>
<dbReference type="InterPro" id="IPR050486">
    <property type="entry name" value="Mannose-1P_guanyltransferase"/>
</dbReference>
<dbReference type="InterPro" id="IPR005835">
    <property type="entry name" value="NTP_transferase_dom"/>
</dbReference>
<dbReference type="EMBL" id="FO082879">
    <property type="protein sequence ID" value="CCF78712.1"/>
    <property type="molecule type" value="Genomic_DNA"/>
</dbReference>
<dbReference type="PANTHER" id="PTHR22572">
    <property type="entry name" value="SUGAR-1-PHOSPHATE GUANYL TRANSFERASE"/>
    <property type="match status" value="1"/>
</dbReference>
<evidence type="ECO:0000259" key="1">
    <source>
        <dbReference type="Pfam" id="PF00483"/>
    </source>
</evidence>